<dbReference type="EMBL" id="JACJIQ010000007">
    <property type="protein sequence ID" value="MBA9077407.1"/>
    <property type="molecule type" value="Genomic_DNA"/>
</dbReference>
<keyword evidence="2" id="KW-1185">Reference proteome</keyword>
<dbReference type="AlphaFoldDB" id="A0A839GR92"/>
<sequence length="113" mass="12669">MDDMIVLFPLRGMVEMMAMHSVNRCSGGQRKEDMCESAVHIAVPKVKTNIEETSIFNKCFPSAASSPLHQFLFLACFHKNKPKTAYVALFFLKKIEPFSASLCSDQTRGCNFA</sequence>
<evidence type="ECO:0000313" key="2">
    <source>
        <dbReference type="Proteomes" id="UP000563094"/>
    </source>
</evidence>
<accession>A0A839GR92</accession>
<gene>
    <name evidence="1" type="ORF">FHS90_002120</name>
</gene>
<organism evidence="1 2">
    <name type="scientific">Rufibacter quisquiliarum</name>
    <dbReference type="NCBI Taxonomy" id="1549639"/>
    <lineage>
        <taxon>Bacteria</taxon>
        <taxon>Pseudomonadati</taxon>
        <taxon>Bacteroidota</taxon>
        <taxon>Cytophagia</taxon>
        <taxon>Cytophagales</taxon>
        <taxon>Hymenobacteraceae</taxon>
        <taxon>Rufibacter</taxon>
    </lineage>
</organism>
<dbReference type="Proteomes" id="UP000563094">
    <property type="component" value="Unassembled WGS sequence"/>
</dbReference>
<proteinExistence type="predicted"/>
<dbReference type="RefSeq" id="WP_182512956.1">
    <property type="nucleotide sequence ID" value="NZ_JACJIQ010000007.1"/>
</dbReference>
<protein>
    <submittedName>
        <fullName evidence="1">Uncharacterized protein</fullName>
    </submittedName>
</protein>
<evidence type="ECO:0000313" key="1">
    <source>
        <dbReference type="EMBL" id="MBA9077407.1"/>
    </source>
</evidence>
<name>A0A839GR92_9BACT</name>
<reference evidence="1 2" key="1">
    <citation type="submission" date="2020-08" db="EMBL/GenBank/DDBJ databases">
        <title>Genomic Encyclopedia of Type Strains, Phase IV (KMG-IV): sequencing the most valuable type-strain genomes for metagenomic binning, comparative biology and taxonomic classification.</title>
        <authorList>
            <person name="Goeker M."/>
        </authorList>
    </citation>
    <scope>NUCLEOTIDE SEQUENCE [LARGE SCALE GENOMIC DNA]</scope>
    <source>
        <strain evidence="1 2">DSM 29854</strain>
    </source>
</reference>
<comment type="caution">
    <text evidence="1">The sequence shown here is derived from an EMBL/GenBank/DDBJ whole genome shotgun (WGS) entry which is preliminary data.</text>
</comment>